<gene>
    <name evidence="1" type="ORF">SAMN05444354_101385</name>
</gene>
<dbReference type="AlphaFoldDB" id="A0A1H7GE86"/>
<reference evidence="2" key="1">
    <citation type="submission" date="2016-10" db="EMBL/GenBank/DDBJ databases">
        <authorList>
            <person name="Varghese N."/>
            <person name="Submissions S."/>
        </authorList>
    </citation>
    <scope>NUCLEOTIDE SEQUENCE [LARGE SCALE GENOMIC DNA]</scope>
    <source>
        <strain evidence="2">DSM 17044</strain>
    </source>
</reference>
<accession>A0A1H7GE86</accession>
<dbReference type="OrthoDB" id="5525879at2"/>
<dbReference type="Proteomes" id="UP000182719">
    <property type="component" value="Unassembled WGS sequence"/>
</dbReference>
<dbReference type="RefSeq" id="WP_075004652.1">
    <property type="nucleotide sequence ID" value="NZ_FOAP01000001.1"/>
</dbReference>
<name>A0A1H7GE86_STIAU</name>
<dbReference type="EMBL" id="FOAP01000001">
    <property type="protein sequence ID" value="SEK36354.1"/>
    <property type="molecule type" value="Genomic_DNA"/>
</dbReference>
<evidence type="ECO:0000313" key="1">
    <source>
        <dbReference type="EMBL" id="SEK36354.1"/>
    </source>
</evidence>
<organism evidence="1 2">
    <name type="scientific">Stigmatella aurantiaca</name>
    <dbReference type="NCBI Taxonomy" id="41"/>
    <lineage>
        <taxon>Bacteria</taxon>
        <taxon>Pseudomonadati</taxon>
        <taxon>Myxococcota</taxon>
        <taxon>Myxococcia</taxon>
        <taxon>Myxococcales</taxon>
        <taxon>Cystobacterineae</taxon>
        <taxon>Archangiaceae</taxon>
        <taxon>Stigmatella</taxon>
    </lineage>
</organism>
<keyword evidence="2" id="KW-1185">Reference proteome</keyword>
<sequence>MPVARNPGITSLVDILDRVLDQGIRFDVRPNAPRTGPLSGPDTLHITVEAVDTHLEPPAPPPGMTGTGA</sequence>
<evidence type="ECO:0000313" key="2">
    <source>
        <dbReference type="Proteomes" id="UP000182719"/>
    </source>
</evidence>
<proteinExistence type="predicted"/>
<protein>
    <submittedName>
        <fullName evidence="1">Uncharacterized protein</fullName>
    </submittedName>
</protein>